<keyword evidence="2" id="KW-0436">Ligase</keyword>
<dbReference type="InterPro" id="IPR034733">
    <property type="entry name" value="AcCoA_carboxyl_beta"/>
</dbReference>
<dbReference type="InterPro" id="IPR005481">
    <property type="entry name" value="BC-like_N"/>
</dbReference>
<evidence type="ECO:0000256" key="2">
    <source>
        <dbReference type="ARBA" id="ARBA00022598"/>
    </source>
</evidence>
<keyword evidence="11" id="KW-0670">Pyruvate</keyword>
<evidence type="ECO:0000313" key="12">
    <source>
        <dbReference type="Proteomes" id="UP000241890"/>
    </source>
</evidence>
<keyword evidence="5" id="KW-0092">Biotin</keyword>
<keyword evidence="3 6" id="KW-0547">Nucleotide-binding</keyword>
<dbReference type="SUPFAM" id="SSF52096">
    <property type="entry name" value="ClpP/crotonase"/>
    <property type="match status" value="2"/>
</dbReference>
<dbReference type="InterPro" id="IPR000089">
    <property type="entry name" value="Biotin_lipoyl"/>
</dbReference>
<evidence type="ECO:0000259" key="9">
    <source>
        <dbReference type="PROSITE" id="PS50979"/>
    </source>
</evidence>
<dbReference type="Gene3D" id="3.90.226.10">
    <property type="entry name" value="2-enoyl-CoA Hydratase, Chain A, domain 1"/>
    <property type="match status" value="2"/>
</dbReference>
<dbReference type="PROSITE" id="PS00867">
    <property type="entry name" value="CPSASE_2"/>
    <property type="match status" value="1"/>
</dbReference>
<dbReference type="SUPFAM" id="SSF51246">
    <property type="entry name" value="Rudiment single hybrid motif"/>
    <property type="match status" value="1"/>
</dbReference>
<protein>
    <submittedName>
        <fullName evidence="11">Pyruvate carboxylase</fullName>
    </submittedName>
</protein>
<keyword evidence="4 6" id="KW-0067">ATP-binding</keyword>
<dbReference type="PROSITE" id="PS50989">
    <property type="entry name" value="COA_CT_CTER"/>
    <property type="match status" value="1"/>
</dbReference>
<dbReference type="GO" id="GO:0005524">
    <property type="term" value="F:ATP binding"/>
    <property type="evidence" value="ECO:0007669"/>
    <property type="project" value="UniProtKB-UniRule"/>
</dbReference>
<dbReference type="OrthoDB" id="196847at2759"/>
<dbReference type="SUPFAM" id="SSF51230">
    <property type="entry name" value="Single hybrid motif"/>
    <property type="match status" value="1"/>
</dbReference>
<name>A0A2R5G3K2_9STRA</name>
<dbReference type="Proteomes" id="UP000241890">
    <property type="component" value="Unassembled WGS sequence"/>
</dbReference>
<dbReference type="PROSITE" id="PS50968">
    <property type="entry name" value="BIOTINYL_LIPOYL"/>
    <property type="match status" value="1"/>
</dbReference>
<dbReference type="PANTHER" id="PTHR48095">
    <property type="entry name" value="PYRUVATE CARBOXYLASE SUBUNIT A"/>
    <property type="match status" value="1"/>
</dbReference>
<evidence type="ECO:0000256" key="6">
    <source>
        <dbReference type="PROSITE-ProRule" id="PRU00409"/>
    </source>
</evidence>
<dbReference type="Gene3D" id="2.40.50.100">
    <property type="match status" value="1"/>
</dbReference>
<dbReference type="CDD" id="cd06850">
    <property type="entry name" value="biotinyl_domain"/>
    <property type="match status" value="1"/>
</dbReference>
<dbReference type="Pfam" id="PF00364">
    <property type="entry name" value="Biotin_lipoyl"/>
    <property type="match status" value="1"/>
</dbReference>
<feature type="domain" description="Biotin carboxylation" evidence="9">
    <location>
        <begin position="6"/>
        <end position="459"/>
    </location>
</feature>
<dbReference type="Pfam" id="PF00289">
    <property type="entry name" value="Biotin_carb_N"/>
    <property type="match status" value="1"/>
</dbReference>
<dbReference type="InterPro" id="IPR011763">
    <property type="entry name" value="COA_CT_C"/>
</dbReference>
<dbReference type="InterPro" id="IPR029045">
    <property type="entry name" value="ClpP/crotonase-like_dom_sf"/>
</dbReference>
<dbReference type="InterPro" id="IPR016185">
    <property type="entry name" value="PreATP-grasp_dom_sf"/>
</dbReference>
<dbReference type="SUPFAM" id="SSF56059">
    <property type="entry name" value="Glutathione synthetase ATP-binding domain-like"/>
    <property type="match status" value="1"/>
</dbReference>
<dbReference type="AlphaFoldDB" id="A0A2R5G3K2"/>
<sequence length="1118" mass="120267">MTKEAGLRKILVANRGEVALRLVRAASELGIETVALRTEDDREGMHTLLASEVAEIPGKGPAAYLNVDEVVRAAKKTGCQGIIPGYGLLAESPLLSQAAADAGLIFIGPSAETLHLFGDKMASRALAEKQKVPVVPGIALDDGMPALERFFSDHGGRPVMVKARGGGGGKGMRLVRERGQLQDAFDRCKSEAAAFFGNDELFAELFVERAKHVEIQILADSQGGVRALGSRDCSVQRQQQKLIELSPCPSLNANVAAQLESCAVTLASAAKLRGLATFEFLVEGSGSFYFLECNPRLQVEHTVTEEVYGVDLVQTQLCLANGIPVSKALCGPRADAPSAVGVAIELRINTEVMDNNGQARPSLGTVSHLIFPRGKGVRVDSAAHVGYRPHQAFDSLFAKLIVHGKDLAEATRRACGALDGFSVQGLSTNRDFLRAVLEHPTFVTNNAGLDTRFVERHALDLVAAAQKSGSDEKLGSLAANASQEDATRSAAKAAAADAGPGAVLSPINGEVVQLQIKEGDLVAKGTPLALLNAFKMEHQILAHVQGVVKRVLVQAGDVVFEGDVLLDITEPEDDAQREALSRGELDGKSAGIDLDSYTRADLEALWERERYLEDDFRKDKIAQRRHKIGRRSARENLEDIVDAGTYVELGRLAIAHQADRRTVDDLVRTTQGDGFVCGIGSVNGALFSDTRDFRTECSVCSYDYLVLAGTQGTRGHLKKDRIFELTVKWNLPMIILTEGGGGRPSDFADPGSSTAGLNIPAFRLLPNCANIKIGVASGYNFAGNTALLGMCDIIIATKDANIAMGGPVMVEYAGQSKKVAPTELGPAPDQFAHGVVHLMAEDEAEATRMAKQCLSYFQGRTNGWECADQRVLRTLVPENRKRVYDVRTVVEALADKDSVLEWCAGFGPGTVTAFIRVEGWPVGVLANQPSHLSGALDGDSCAKAADFLTLCETHRLPVVNLIDTPGFIVGQEFERTGLVKHCARLFKVTSTMTTPYMSIVLRKSYGLGAMAMAGGALQHQNMFTVAWPTGEFGGMGLEGAVSLTYSKRLSEIEDLKERQAKFDELVQKAHDRGSAQVLANDFAIDDIIDPKDSRYWIRRCVEIAQYSSKRAAAGSSRL</sequence>
<reference evidence="11 12" key="1">
    <citation type="submission" date="2017-12" db="EMBL/GenBank/DDBJ databases">
        <title>Sequencing, de novo assembly and annotation of complete genome of a new Thraustochytrid species, strain FCC1311.</title>
        <authorList>
            <person name="Sedici K."/>
            <person name="Godart F."/>
            <person name="Aiese Cigliano R."/>
            <person name="Sanseverino W."/>
            <person name="Barakat M."/>
            <person name="Ortet P."/>
            <person name="Marechal E."/>
            <person name="Cagnac O."/>
            <person name="Amato A."/>
        </authorList>
    </citation>
    <scope>NUCLEOTIDE SEQUENCE [LARGE SCALE GENOMIC DNA]</scope>
</reference>
<dbReference type="InterPro" id="IPR011761">
    <property type="entry name" value="ATP-grasp"/>
</dbReference>
<gene>
    <name evidence="11" type="ORF">FCC1311_018352</name>
</gene>
<dbReference type="SUPFAM" id="SSF52440">
    <property type="entry name" value="PreATP-grasp domain"/>
    <property type="match status" value="1"/>
</dbReference>
<dbReference type="PROSITE" id="PS50975">
    <property type="entry name" value="ATP_GRASP"/>
    <property type="match status" value="1"/>
</dbReference>
<evidence type="ECO:0000256" key="3">
    <source>
        <dbReference type="ARBA" id="ARBA00022741"/>
    </source>
</evidence>
<comment type="caution">
    <text evidence="11">The sequence shown here is derived from an EMBL/GenBank/DDBJ whole genome shotgun (WGS) entry which is preliminary data.</text>
</comment>
<evidence type="ECO:0000259" key="10">
    <source>
        <dbReference type="PROSITE" id="PS50989"/>
    </source>
</evidence>
<dbReference type="InterPro" id="IPR011764">
    <property type="entry name" value="Biotin_carboxylation_dom"/>
</dbReference>
<accession>A0A2R5G3K2</accession>
<dbReference type="GO" id="GO:0016874">
    <property type="term" value="F:ligase activity"/>
    <property type="evidence" value="ECO:0007669"/>
    <property type="project" value="UniProtKB-KW"/>
</dbReference>
<evidence type="ECO:0000259" key="8">
    <source>
        <dbReference type="PROSITE" id="PS50975"/>
    </source>
</evidence>
<feature type="domain" description="ATP-grasp" evidence="8">
    <location>
        <begin position="124"/>
        <end position="321"/>
    </location>
</feature>
<dbReference type="InterPro" id="IPR005479">
    <property type="entry name" value="CPAse_ATP-bd"/>
</dbReference>
<dbReference type="Gene3D" id="3.30.470.20">
    <property type="entry name" value="ATP-grasp fold, B domain"/>
    <property type="match status" value="1"/>
</dbReference>
<evidence type="ECO:0000256" key="4">
    <source>
        <dbReference type="ARBA" id="ARBA00022840"/>
    </source>
</evidence>
<dbReference type="InterPro" id="IPR005482">
    <property type="entry name" value="Biotin_COase_C"/>
</dbReference>
<evidence type="ECO:0000259" key="7">
    <source>
        <dbReference type="PROSITE" id="PS50968"/>
    </source>
</evidence>
<dbReference type="GO" id="GO:0046872">
    <property type="term" value="F:metal ion binding"/>
    <property type="evidence" value="ECO:0007669"/>
    <property type="project" value="InterPro"/>
</dbReference>
<dbReference type="InterPro" id="IPR011053">
    <property type="entry name" value="Single_hybrid_motif"/>
</dbReference>
<dbReference type="EMBL" id="BEYU01000013">
    <property type="protein sequence ID" value="GBG25616.1"/>
    <property type="molecule type" value="Genomic_DNA"/>
</dbReference>
<dbReference type="Pfam" id="PF02786">
    <property type="entry name" value="CPSase_L_D2"/>
    <property type="match status" value="1"/>
</dbReference>
<feature type="domain" description="Lipoyl-binding" evidence="7">
    <location>
        <begin position="494"/>
        <end position="569"/>
    </location>
</feature>
<feature type="domain" description="CoA carboxyltransferase C-terminal" evidence="10">
    <location>
        <begin position="867"/>
        <end position="1118"/>
    </location>
</feature>
<dbReference type="InParanoid" id="A0A2R5G3K2"/>
<dbReference type="PANTHER" id="PTHR48095:SF5">
    <property type="entry name" value="BLL7292 PROTEIN"/>
    <property type="match status" value="1"/>
</dbReference>
<keyword evidence="12" id="KW-1185">Reference proteome</keyword>
<organism evidence="11 12">
    <name type="scientific">Hondaea fermentalgiana</name>
    <dbReference type="NCBI Taxonomy" id="2315210"/>
    <lineage>
        <taxon>Eukaryota</taxon>
        <taxon>Sar</taxon>
        <taxon>Stramenopiles</taxon>
        <taxon>Bigyra</taxon>
        <taxon>Labyrinthulomycetes</taxon>
        <taxon>Thraustochytrida</taxon>
        <taxon>Thraustochytriidae</taxon>
        <taxon>Hondaea</taxon>
    </lineage>
</organism>
<dbReference type="InterPro" id="IPR051602">
    <property type="entry name" value="ACC_Biotin_Carboxylase"/>
</dbReference>
<dbReference type="PROSITE" id="PS50979">
    <property type="entry name" value="BC"/>
    <property type="match status" value="1"/>
</dbReference>
<dbReference type="InterPro" id="IPR011054">
    <property type="entry name" value="Rudment_hybrid_motif"/>
</dbReference>
<evidence type="ECO:0000313" key="11">
    <source>
        <dbReference type="EMBL" id="GBG25616.1"/>
    </source>
</evidence>
<dbReference type="Pfam" id="PF02785">
    <property type="entry name" value="Biotin_carb_C"/>
    <property type="match status" value="1"/>
</dbReference>
<proteinExistence type="predicted"/>
<evidence type="ECO:0000256" key="5">
    <source>
        <dbReference type="ARBA" id="ARBA00023267"/>
    </source>
</evidence>
<evidence type="ECO:0000256" key="1">
    <source>
        <dbReference type="ARBA" id="ARBA00001953"/>
    </source>
</evidence>
<dbReference type="SMART" id="SM00878">
    <property type="entry name" value="Biotin_carb_C"/>
    <property type="match status" value="1"/>
</dbReference>
<comment type="cofactor">
    <cofactor evidence="1">
        <name>biotin</name>
        <dbReference type="ChEBI" id="CHEBI:57586"/>
    </cofactor>
</comment>
<dbReference type="Pfam" id="PF01039">
    <property type="entry name" value="Carboxyl_trans"/>
    <property type="match status" value="1"/>
</dbReference>